<feature type="transmembrane region" description="Helical" evidence="1">
    <location>
        <begin position="6"/>
        <end position="25"/>
    </location>
</feature>
<dbReference type="RefSeq" id="WP_182529328.1">
    <property type="nucleotide sequence ID" value="NZ_JACGXL010000001.1"/>
</dbReference>
<dbReference type="EMBL" id="JACGXL010000001">
    <property type="protein sequence ID" value="MBA8886232.1"/>
    <property type="molecule type" value="Genomic_DNA"/>
</dbReference>
<gene>
    <name evidence="2" type="ORF">FHW12_000423</name>
</gene>
<proteinExistence type="predicted"/>
<sequence>MDPIALLYPHVALSLVGIISGFVVMRDFLQARFRPGPVWVFLVTTALTSATGYLFQRDHVLPSHIVGAIALLVMVPTWLAWQPYRLANGWRRTFVLGATVSQWFNVFVLVAQSFLKVPALHELAPKGAEPPFAIAQGVVLLLFIAVAVIAWRRNGPTPVRAR</sequence>
<reference evidence="2 3" key="1">
    <citation type="submission" date="2020-07" db="EMBL/GenBank/DDBJ databases">
        <title>Genomic Encyclopedia of Type Strains, Phase IV (KMG-V): Genome sequencing to study the core and pangenomes of soil and plant-associated prokaryotes.</title>
        <authorList>
            <person name="Whitman W."/>
        </authorList>
    </citation>
    <scope>NUCLEOTIDE SEQUENCE [LARGE SCALE GENOMIC DNA]</scope>
    <source>
        <strain evidence="2 3">RH2WT43</strain>
    </source>
</reference>
<evidence type="ECO:0000313" key="3">
    <source>
        <dbReference type="Proteomes" id="UP000550401"/>
    </source>
</evidence>
<dbReference type="AlphaFoldDB" id="A0A839EWT5"/>
<evidence type="ECO:0000313" key="2">
    <source>
        <dbReference type="EMBL" id="MBA8886232.1"/>
    </source>
</evidence>
<accession>A0A839EWT5</accession>
<keyword evidence="1" id="KW-0812">Transmembrane</keyword>
<comment type="caution">
    <text evidence="2">The sequence shown here is derived from an EMBL/GenBank/DDBJ whole genome shotgun (WGS) entry which is preliminary data.</text>
</comment>
<feature type="transmembrane region" description="Helical" evidence="1">
    <location>
        <begin position="132"/>
        <end position="151"/>
    </location>
</feature>
<keyword evidence="1" id="KW-1133">Transmembrane helix</keyword>
<protein>
    <submittedName>
        <fullName evidence="2">Uncharacterized protein</fullName>
    </submittedName>
</protein>
<keyword evidence="3" id="KW-1185">Reference proteome</keyword>
<evidence type="ECO:0000256" key="1">
    <source>
        <dbReference type="SAM" id="Phobius"/>
    </source>
</evidence>
<feature type="transmembrane region" description="Helical" evidence="1">
    <location>
        <begin position="61"/>
        <end position="81"/>
    </location>
</feature>
<keyword evidence="1" id="KW-0472">Membrane</keyword>
<dbReference type="Proteomes" id="UP000550401">
    <property type="component" value="Unassembled WGS sequence"/>
</dbReference>
<name>A0A839EWT5_9GAMM</name>
<feature type="transmembrane region" description="Helical" evidence="1">
    <location>
        <begin position="37"/>
        <end position="55"/>
    </location>
</feature>
<feature type="transmembrane region" description="Helical" evidence="1">
    <location>
        <begin position="93"/>
        <end position="112"/>
    </location>
</feature>
<organism evidence="2 3">
    <name type="scientific">Dokdonella fugitiva</name>
    <dbReference type="NCBI Taxonomy" id="328517"/>
    <lineage>
        <taxon>Bacteria</taxon>
        <taxon>Pseudomonadati</taxon>
        <taxon>Pseudomonadota</taxon>
        <taxon>Gammaproteobacteria</taxon>
        <taxon>Lysobacterales</taxon>
        <taxon>Rhodanobacteraceae</taxon>
        <taxon>Dokdonella</taxon>
    </lineage>
</organism>